<dbReference type="EMBL" id="PPSL01000002">
    <property type="protein sequence ID" value="PQJ11825.1"/>
    <property type="molecule type" value="Genomic_DNA"/>
</dbReference>
<evidence type="ECO:0000313" key="5">
    <source>
        <dbReference type="Proteomes" id="UP000239872"/>
    </source>
</evidence>
<evidence type="ECO:0000256" key="2">
    <source>
        <dbReference type="SAM" id="MobiDB-lite"/>
    </source>
</evidence>
<dbReference type="InterPro" id="IPR023393">
    <property type="entry name" value="START-like_dom_sf"/>
</dbReference>
<keyword evidence="5" id="KW-1185">Reference proteome</keyword>
<feature type="compositionally biased region" description="Basic and acidic residues" evidence="2">
    <location>
        <begin position="144"/>
        <end position="162"/>
    </location>
</feature>
<evidence type="ECO:0000256" key="1">
    <source>
        <dbReference type="ARBA" id="ARBA00006817"/>
    </source>
</evidence>
<gene>
    <name evidence="4" type="ORF">CJD36_008505</name>
</gene>
<comment type="similarity">
    <text evidence="1">Belongs to the AHA1 family.</text>
</comment>
<dbReference type="AlphaFoldDB" id="A0A2S7SZ19"/>
<sequence length="162" mass="18594">MTAQDFTTTIMVDQSPEAVFKAINDPRAWWSEGITGGTDKFNDIFDYGYEDVHTCKMKLTEVVPNKKVNWHVLENYFKFTKDKSEWIGTNITFEITEQDDKTVVVFTHHGLVPEYECFDICRNAWTQYIQSSLYKLITTGKGEPNAKGKPATEDEMKLSATT</sequence>
<evidence type="ECO:0000259" key="3">
    <source>
        <dbReference type="Pfam" id="PF08327"/>
    </source>
</evidence>
<proteinExistence type="inferred from homology"/>
<dbReference type="Gene3D" id="3.30.530.20">
    <property type="match status" value="1"/>
</dbReference>
<organism evidence="4 5">
    <name type="scientific">Flavipsychrobacter stenotrophus</name>
    <dbReference type="NCBI Taxonomy" id="2077091"/>
    <lineage>
        <taxon>Bacteria</taxon>
        <taxon>Pseudomonadati</taxon>
        <taxon>Bacteroidota</taxon>
        <taxon>Chitinophagia</taxon>
        <taxon>Chitinophagales</taxon>
        <taxon>Chitinophagaceae</taxon>
        <taxon>Flavipsychrobacter</taxon>
    </lineage>
</organism>
<dbReference type="Proteomes" id="UP000239872">
    <property type="component" value="Unassembled WGS sequence"/>
</dbReference>
<evidence type="ECO:0000313" key="4">
    <source>
        <dbReference type="EMBL" id="PQJ11825.1"/>
    </source>
</evidence>
<accession>A0A2S7SZ19</accession>
<dbReference type="InterPro" id="IPR013538">
    <property type="entry name" value="ASHA1/2-like_C"/>
</dbReference>
<dbReference type="RefSeq" id="WP_105038705.1">
    <property type="nucleotide sequence ID" value="NZ_PPSL01000002.1"/>
</dbReference>
<comment type="caution">
    <text evidence="4">The sequence shown here is derived from an EMBL/GenBank/DDBJ whole genome shotgun (WGS) entry which is preliminary data.</text>
</comment>
<name>A0A2S7SZ19_9BACT</name>
<dbReference type="CDD" id="cd07814">
    <property type="entry name" value="SRPBCC_CalC_Aha1-like"/>
    <property type="match status" value="1"/>
</dbReference>
<dbReference type="Pfam" id="PF08327">
    <property type="entry name" value="AHSA1"/>
    <property type="match status" value="1"/>
</dbReference>
<feature type="domain" description="Activator of Hsp90 ATPase homologue 1/2-like C-terminal" evidence="3">
    <location>
        <begin position="15"/>
        <end position="136"/>
    </location>
</feature>
<feature type="region of interest" description="Disordered" evidence="2">
    <location>
        <begin position="143"/>
        <end position="162"/>
    </location>
</feature>
<reference evidence="4 5" key="1">
    <citation type="submission" date="2018-01" db="EMBL/GenBank/DDBJ databases">
        <title>A novel member of the phylum Bacteroidetes isolated from glacier ice.</title>
        <authorList>
            <person name="Liu Q."/>
            <person name="Xin Y.-H."/>
        </authorList>
    </citation>
    <scope>NUCLEOTIDE SEQUENCE [LARGE SCALE GENOMIC DNA]</scope>
    <source>
        <strain evidence="4 5">RB1R16</strain>
    </source>
</reference>
<dbReference type="SUPFAM" id="SSF55961">
    <property type="entry name" value="Bet v1-like"/>
    <property type="match status" value="1"/>
</dbReference>
<protein>
    <submittedName>
        <fullName evidence="4">ATPase</fullName>
    </submittedName>
</protein>
<dbReference type="OrthoDB" id="287565at2"/>